<keyword evidence="1" id="KW-0812">Transmembrane</keyword>
<feature type="transmembrane region" description="Helical" evidence="1">
    <location>
        <begin position="13"/>
        <end position="36"/>
    </location>
</feature>
<accession>A0A8S5MLY8</accession>
<keyword evidence="1" id="KW-0472">Membrane</keyword>
<evidence type="ECO:0000256" key="1">
    <source>
        <dbReference type="SAM" id="Phobius"/>
    </source>
</evidence>
<proteinExistence type="predicted"/>
<evidence type="ECO:0000313" key="2">
    <source>
        <dbReference type="EMBL" id="DAD83240.1"/>
    </source>
</evidence>
<sequence>MSYNIKHTIMEEITSFVLIVIIVFGILQIILFFKLWGMTNNVKKIRESFLTGADGLSPAKIEFAIGNIEKAKELLKKEFIIDIFKIYKEIVATDYSQHQHEINVYNKEYKKIEARYRDFICNSDEYIDFTKFNSFDKAKEFFK</sequence>
<protein>
    <submittedName>
        <fullName evidence="2">HemY protein N-terminus</fullName>
    </submittedName>
</protein>
<dbReference type="EMBL" id="BK014931">
    <property type="protein sequence ID" value="DAD83240.1"/>
    <property type="molecule type" value="Genomic_DNA"/>
</dbReference>
<reference evidence="2" key="1">
    <citation type="journal article" date="2021" name="Proc. Natl. Acad. Sci. U.S.A.">
        <title>A Catalog of Tens of Thousands of Viruses from Human Metagenomes Reveals Hidden Associations with Chronic Diseases.</title>
        <authorList>
            <person name="Tisza M.J."/>
            <person name="Buck C.B."/>
        </authorList>
    </citation>
    <scope>NUCLEOTIDE SEQUENCE</scope>
    <source>
        <strain evidence="2">CtzyI3</strain>
    </source>
</reference>
<keyword evidence="1" id="KW-1133">Transmembrane helix</keyword>
<organism evidence="2">
    <name type="scientific">Myoviridae sp. ctzyI3</name>
    <dbReference type="NCBI Taxonomy" id="2826722"/>
    <lineage>
        <taxon>Viruses</taxon>
        <taxon>Duplodnaviria</taxon>
        <taxon>Heunggongvirae</taxon>
        <taxon>Uroviricota</taxon>
        <taxon>Caudoviricetes</taxon>
    </lineage>
</organism>
<name>A0A8S5MLY8_9CAUD</name>